<sequence>MYARKAIVFYRAYEAFSRICHSTNNTTTIALRPGTVIFLDNFRILHSRTSFKVKVKSEKVKK</sequence>
<name>A0A3P8CI96_HELPZ</name>
<dbReference type="Gene3D" id="3.60.130.10">
    <property type="entry name" value="Clavaminate synthase-like"/>
    <property type="match status" value="1"/>
</dbReference>
<accession>A0A3P8CI96</accession>
<reference evidence="3" key="1">
    <citation type="submission" date="2018-11" db="EMBL/GenBank/DDBJ databases">
        <authorList>
            <consortium name="Pathogen Informatics"/>
        </authorList>
    </citation>
    <scope>NUCLEOTIDE SEQUENCE [LARGE SCALE GENOMIC DNA]</scope>
</reference>
<proteinExistence type="predicted"/>
<organism evidence="3">
    <name type="scientific">Heligmosomoides polygyrus</name>
    <name type="common">Parasitic roundworm</name>
    <dbReference type="NCBI Taxonomy" id="6339"/>
    <lineage>
        <taxon>Eukaryota</taxon>
        <taxon>Metazoa</taxon>
        <taxon>Ecdysozoa</taxon>
        <taxon>Nematoda</taxon>
        <taxon>Chromadorea</taxon>
        <taxon>Rhabditida</taxon>
        <taxon>Rhabditina</taxon>
        <taxon>Rhabditomorpha</taxon>
        <taxon>Strongyloidea</taxon>
        <taxon>Heligmosomidae</taxon>
        <taxon>Heligmosomoides</taxon>
    </lineage>
</organism>
<evidence type="ECO:0000256" key="1">
    <source>
        <dbReference type="ARBA" id="ARBA00023002"/>
    </source>
</evidence>
<keyword evidence="1" id="KW-0560">Oxidoreductase</keyword>
<dbReference type="AlphaFoldDB" id="A0A3P8CI96"/>
<dbReference type="GO" id="GO:0016491">
    <property type="term" value="F:oxidoreductase activity"/>
    <property type="evidence" value="ECO:0007669"/>
    <property type="project" value="UniProtKB-KW"/>
</dbReference>
<dbReference type="Pfam" id="PF02668">
    <property type="entry name" value="TauD"/>
    <property type="match status" value="1"/>
</dbReference>
<dbReference type="EMBL" id="UZAH01033653">
    <property type="protein sequence ID" value="VDP30350.1"/>
    <property type="molecule type" value="Genomic_DNA"/>
</dbReference>
<dbReference type="SUPFAM" id="SSF51197">
    <property type="entry name" value="Clavaminate synthase-like"/>
    <property type="match status" value="1"/>
</dbReference>
<evidence type="ECO:0000313" key="3">
    <source>
        <dbReference type="EMBL" id="VDP30350.1"/>
    </source>
</evidence>
<feature type="domain" description="TauD/TfdA-like" evidence="2">
    <location>
        <begin position="9"/>
        <end position="52"/>
    </location>
</feature>
<dbReference type="InterPro" id="IPR042098">
    <property type="entry name" value="TauD-like_sf"/>
</dbReference>
<dbReference type="OrthoDB" id="408743at2759"/>
<gene>
    <name evidence="3" type="ORF">HPBE_LOCUS22102</name>
</gene>
<protein>
    <recommendedName>
        <fullName evidence="2">TauD/TfdA-like domain-containing protein</fullName>
    </recommendedName>
</protein>
<evidence type="ECO:0000259" key="2">
    <source>
        <dbReference type="Pfam" id="PF02668"/>
    </source>
</evidence>
<dbReference type="InterPro" id="IPR003819">
    <property type="entry name" value="TauD/TfdA-like"/>
</dbReference>